<evidence type="ECO:0000256" key="2">
    <source>
        <dbReference type="ARBA" id="ARBA00005025"/>
    </source>
</evidence>
<comment type="catalytic activity">
    <reaction evidence="10">
        <text>2 pyruvate + H(+) = (2S)-2-acetolactate + CO2</text>
        <dbReference type="Rhea" id="RHEA:25249"/>
        <dbReference type="ChEBI" id="CHEBI:15361"/>
        <dbReference type="ChEBI" id="CHEBI:15378"/>
        <dbReference type="ChEBI" id="CHEBI:16526"/>
        <dbReference type="ChEBI" id="CHEBI:58476"/>
        <dbReference type="EC" id="2.2.1.6"/>
    </reaction>
</comment>
<dbReference type="Gene3D" id="3.40.50.1220">
    <property type="entry name" value="TPP-binding domain"/>
    <property type="match status" value="1"/>
</dbReference>
<dbReference type="FunFam" id="3.40.50.1220:FF:000008">
    <property type="entry name" value="Acetolactate synthase"/>
    <property type="match status" value="1"/>
</dbReference>
<organism evidence="15 16">
    <name type="scientific">Halopenitus persicus</name>
    <dbReference type="NCBI Taxonomy" id="1048396"/>
    <lineage>
        <taxon>Archaea</taxon>
        <taxon>Methanobacteriati</taxon>
        <taxon>Methanobacteriota</taxon>
        <taxon>Stenosarchaea group</taxon>
        <taxon>Halobacteria</taxon>
        <taxon>Halobacteriales</taxon>
        <taxon>Haloferacaceae</taxon>
        <taxon>Halopenitus</taxon>
    </lineage>
</organism>
<feature type="compositionally biased region" description="Acidic residues" evidence="11">
    <location>
        <begin position="14"/>
        <end position="24"/>
    </location>
</feature>
<dbReference type="InterPro" id="IPR029035">
    <property type="entry name" value="DHS-like_NAD/FAD-binding_dom"/>
</dbReference>
<keyword evidence="16" id="KW-1185">Reference proteome</keyword>
<dbReference type="Proteomes" id="UP000199079">
    <property type="component" value="Unassembled WGS sequence"/>
</dbReference>
<keyword evidence="4 10" id="KW-0028">Amino-acid biosynthesis</keyword>
<dbReference type="GO" id="GO:0044272">
    <property type="term" value="P:sulfur compound biosynthetic process"/>
    <property type="evidence" value="ECO:0007669"/>
    <property type="project" value="UniProtKB-ARBA"/>
</dbReference>
<dbReference type="SUPFAM" id="SSF52467">
    <property type="entry name" value="DHS-like NAD/FAD-binding domain"/>
    <property type="match status" value="1"/>
</dbReference>
<evidence type="ECO:0000256" key="4">
    <source>
        <dbReference type="ARBA" id="ARBA00022605"/>
    </source>
</evidence>
<dbReference type="Pfam" id="PF02776">
    <property type="entry name" value="TPP_enzyme_N"/>
    <property type="match status" value="1"/>
</dbReference>
<keyword evidence="9 10" id="KW-0100">Branched-chain amino acid biosynthesis</keyword>
<dbReference type="GO" id="GO:0030976">
    <property type="term" value="F:thiamine pyrophosphate binding"/>
    <property type="evidence" value="ECO:0007669"/>
    <property type="project" value="UniProtKB-UniRule"/>
</dbReference>
<dbReference type="Gene3D" id="3.40.50.970">
    <property type="match status" value="2"/>
</dbReference>
<feature type="region of interest" description="Disordered" evidence="11">
    <location>
        <begin position="229"/>
        <end position="270"/>
    </location>
</feature>
<dbReference type="Pfam" id="PF02775">
    <property type="entry name" value="TPP_enzyme_C"/>
    <property type="match status" value="1"/>
</dbReference>
<evidence type="ECO:0000259" key="13">
    <source>
        <dbReference type="Pfam" id="PF02775"/>
    </source>
</evidence>
<dbReference type="InterPro" id="IPR012846">
    <property type="entry name" value="Acetolactate_synth_lsu"/>
</dbReference>
<evidence type="ECO:0000313" key="16">
    <source>
        <dbReference type="Proteomes" id="UP000199079"/>
    </source>
</evidence>
<dbReference type="FunFam" id="3.40.50.970:FF:000007">
    <property type="entry name" value="Acetolactate synthase"/>
    <property type="match status" value="1"/>
</dbReference>
<dbReference type="InterPro" id="IPR029061">
    <property type="entry name" value="THDP-binding"/>
</dbReference>
<dbReference type="CDD" id="cd07035">
    <property type="entry name" value="TPP_PYR_POX_like"/>
    <property type="match status" value="1"/>
</dbReference>
<dbReference type="InterPro" id="IPR012000">
    <property type="entry name" value="Thiamin_PyroP_enz_cen_dom"/>
</dbReference>
<feature type="compositionally biased region" description="Basic and acidic residues" evidence="11">
    <location>
        <begin position="1"/>
        <end position="13"/>
    </location>
</feature>
<evidence type="ECO:0000256" key="5">
    <source>
        <dbReference type="ARBA" id="ARBA00022679"/>
    </source>
</evidence>
<evidence type="ECO:0000259" key="12">
    <source>
        <dbReference type="Pfam" id="PF00205"/>
    </source>
</evidence>
<feature type="compositionally biased region" description="Low complexity" evidence="11">
    <location>
        <begin position="50"/>
        <end position="65"/>
    </location>
</feature>
<evidence type="ECO:0000256" key="10">
    <source>
        <dbReference type="RuleBase" id="RU003591"/>
    </source>
</evidence>
<feature type="domain" description="Thiamine pyrophosphate enzyme N-terminal TPP-binding" evidence="14">
    <location>
        <begin position="82"/>
        <end position="194"/>
    </location>
</feature>
<keyword evidence="8 10" id="KW-0786">Thiamine pyrophosphate</keyword>
<comment type="cofactor">
    <cofactor evidence="10">
        <name>thiamine diphosphate</name>
        <dbReference type="ChEBI" id="CHEBI:58937"/>
    </cofactor>
    <text evidence="10">Binds 1 thiamine pyrophosphate per subunit.</text>
</comment>
<dbReference type="CDD" id="cd02015">
    <property type="entry name" value="TPP_AHAS"/>
    <property type="match status" value="1"/>
</dbReference>
<reference evidence="16" key="1">
    <citation type="submission" date="2016-10" db="EMBL/GenBank/DDBJ databases">
        <authorList>
            <person name="Varghese N."/>
            <person name="Submissions S."/>
        </authorList>
    </citation>
    <scope>NUCLEOTIDE SEQUENCE [LARGE SCALE GENOMIC DNA]</scope>
    <source>
        <strain evidence="16">DC30,IBRC 10041,KCTC 4046</strain>
    </source>
</reference>
<evidence type="ECO:0000256" key="7">
    <source>
        <dbReference type="ARBA" id="ARBA00022842"/>
    </source>
</evidence>
<protein>
    <recommendedName>
        <fullName evidence="10">Acetolactate synthase</fullName>
        <ecNumber evidence="10">2.2.1.6</ecNumber>
    </recommendedName>
</protein>
<dbReference type="GO" id="GO:0009097">
    <property type="term" value="P:isoleucine biosynthetic process"/>
    <property type="evidence" value="ECO:0007669"/>
    <property type="project" value="UniProtKB-UniPathway"/>
</dbReference>
<dbReference type="NCBIfam" id="TIGR00118">
    <property type="entry name" value="acolac_lg"/>
    <property type="match status" value="1"/>
</dbReference>
<dbReference type="GO" id="GO:0003984">
    <property type="term" value="F:acetolactate synthase activity"/>
    <property type="evidence" value="ECO:0007669"/>
    <property type="project" value="UniProtKB-EC"/>
</dbReference>
<name>A0A1H3HNX4_9EURY</name>
<dbReference type="UniPathway" id="UPA00047">
    <property type="reaction ID" value="UER00055"/>
</dbReference>
<keyword evidence="7 10" id="KW-0460">Magnesium</keyword>
<dbReference type="InterPro" id="IPR012001">
    <property type="entry name" value="Thiamin_PyroP_enz_TPP-bd_dom"/>
</dbReference>
<feature type="compositionally biased region" description="Low complexity" evidence="11">
    <location>
        <begin position="31"/>
        <end position="43"/>
    </location>
</feature>
<accession>A0A1H3HNX4</accession>
<comment type="cofactor">
    <cofactor evidence="10">
        <name>Mg(2+)</name>
        <dbReference type="ChEBI" id="CHEBI:18420"/>
    </cofactor>
    <text evidence="10">Binds 1 Mg(2+) ion per subunit.</text>
</comment>
<evidence type="ECO:0000259" key="14">
    <source>
        <dbReference type="Pfam" id="PF02776"/>
    </source>
</evidence>
<evidence type="ECO:0000256" key="11">
    <source>
        <dbReference type="SAM" id="MobiDB-lite"/>
    </source>
</evidence>
<dbReference type="GO" id="GO:0050660">
    <property type="term" value="F:flavin adenine dinucleotide binding"/>
    <property type="evidence" value="ECO:0007669"/>
    <property type="project" value="InterPro"/>
</dbReference>
<dbReference type="SUPFAM" id="SSF52518">
    <property type="entry name" value="Thiamin diphosphate-binding fold (THDP-binding)"/>
    <property type="match status" value="2"/>
</dbReference>
<feature type="domain" description="Thiamine pyrophosphate enzyme central" evidence="12">
    <location>
        <begin position="270"/>
        <end position="405"/>
    </location>
</feature>
<dbReference type="PANTHER" id="PTHR18968:SF13">
    <property type="entry name" value="ACETOLACTATE SYNTHASE CATALYTIC SUBUNIT, MITOCHONDRIAL"/>
    <property type="match status" value="1"/>
</dbReference>
<comment type="similarity">
    <text evidence="3 10">Belongs to the TPP enzyme family.</text>
</comment>
<evidence type="ECO:0000313" key="15">
    <source>
        <dbReference type="EMBL" id="SDY16935.1"/>
    </source>
</evidence>
<dbReference type="EMBL" id="FNPC01000003">
    <property type="protein sequence ID" value="SDY16935.1"/>
    <property type="molecule type" value="Genomic_DNA"/>
</dbReference>
<dbReference type="UniPathway" id="UPA00049">
    <property type="reaction ID" value="UER00059"/>
</dbReference>
<dbReference type="GO" id="GO:0000287">
    <property type="term" value="F:magnesium ion binding"/>
    <property type="evidence" value="ECO:0007669"/>
    <property type="project" value="UniProtKB-UniRule"/>
</dbReference>
<dbReference type="GO" id="GO:0009099">
    <property type="term" value="P:L-valine biosynthetic process"/>
    <property type="evidence" value="ECO:0007669"/>
    <property type="project" value="UniProtKB-UniPathway"/>
</dbReference>
<sequence>MTTRDEPTDHDETADATGSADDEESTRTAPTDAMTETATGADATTDDGAAEAPATDGGTAAAETDAGAEEATEAAGTRTPTTGAESVIAALEAAGAETAFGVQGGAIMPVYDALYASSVHHVTMAHEQGAAHAADAYGVVSGETGVCLATSGPGATNLVTGIADASMDSDALLALTGQVPTELVGNDAFQETDTIGVTAPITKHNYFASGTDTVGDTVGEAFAYAETGRPGPTLVDLPKDVTLGETDQTPKPPEPPAGAEVDPEAEPDAVERAARVIEESERPLCLFGGGVIKSGASDQARRFARDHGIPVTTTMPGIGSFPEDDPLALSWAGMHGTGYANMAITHTDCLIAVGTRFDDRLTGGIETFAPEAEVIHIDIDPAEISKNVHADHPLIGDAGTVLEQLLAAVDDGPDAEAWREQCADWKEEYPMTYAMPEDEPLKPQFVVEAFDEATGDDAIVTTGVGQHQMWAAQFWTYTEPRTWVSSHGLGTMGYGVPAAVGARLAADNAGETDRDVVCFDGDGSFLMTIQELSVAVREDLDITFAVLNNEYIGMVRQWQDAFFEGRHMASEYEWMPEFDKLAEAFGAKGWAVSEYDAVADTIEAALAYDGPSVIDFRIDPAENVYPMVPSGGANGKFALSEEQL</sequence>
<dbReference type="Pfam" id="PF00205">
    <property type="entry name" value="TPP_enzyme_M"/>
    <property type="match status" value="1"/>
</dbReference>
<evidence type="ECO:0000256" key="8">
    <source>
        <dbReference type="ARBA" id="ARBA00023052"/>
    </source>
</evidence>
<evidence type="ECO:0000256" key="3">
    <source>
        <dbReference type="ARBA" id="ARBA00007812"/>
    </source>
</evidence>
<dbReference type="GO" id="GO:0005948">
    <property type="term" value="C:acetolactate synthase complex"/>
    <property type="evidence" value="ECO:0007669"/>
    <property type="project" value="TreeGrafter"/>
</dbReference>
<dbReference type="InterPro" id="IPR045229">
    <property type="entry name" value="TPP_enz"/>
</dbReference>
<feature type="region of interest" description="Disordered" evidence="11">
    <location>
        <begin position="1"/>
        <end position="81"/>
    </location>
</feature>
<comment type="pathway">
    <text evidence="1 10">Amino-acid biosynthesis; L-isoleucine biosynthesis; L-isoleucine from 2-oxobutanoate: step 1/4.</text>
</comment>
<feature type="domain" description="Thiamine pyrophosphate enzyme TPP-binding" evidence="13">
    <location>
        <begin position="463"/>
        <end position="616"/>
    </location>
</feature>
<dbReference type="InterPro" id="IPR011766">
    <property type="entry name" value="TPP_enzyme_TPP-bd"/>
</dbReference>
<dbReference type="InterPro" id="IPR039368">
    <property type="entry name" value="AHAS_TPP"/>
</dbReference>
<keyword evidence="5 10" id="KW-0808">Transferase</keyword>
<proteinExistence type="inferred from homology"/>
<evidence type="ECO:0000256" key="1">
    <source>
        <dbReference type="ARBA" id="ARBA00004974"/>
    </source>
</evidence>
<dbReference type="PANTHER" id="PTHR18968">
    <property type="entry name" value="THIAMINE PYROPHOSPHATE ENZYMES"/>
    <property type="match status" value="1"/>
</dbReference>
<evidence type="ECO:0000256" key="6">
    <source>
        <dbReference type="ARBA" id="ARBA00022723"/>
    </source>
</evidence>
<dbReference type="AlphaFoldDB" id="A0A1H3HNX4"/>
<comment type="pathway">
    <text evidence="2 10">Amino-acid biosynthesis; L-valine biosynthesis; L-valine from pyruvate: step 1/4.</text>
</comment>
<keyword evidence="6 10" id="KW-0479">Metal-binding</keyword>
<evidence type="ECO:0000256" key="9">
    <source>
        <dbReference type="ARBA" id="ARBA00023304"/>
    </source>
</evidence>
<gene>
    <name evidence="15" type="ORF">SAMN05216564_103355</name>
</gene>
<dbReference type="EC" id="2.2.1.6" evidence="10"/>